<evidence type="ECO:0000256" key="1">
    <source>
        <dbReference type="SAM" id="SignalP"/>
    </source>
</evidence>
<reference evidence="2 3" key="1">
    <citation type="submission" date="2014-11" db="EMBL/GenBank/DDBJ databases">
        <title>Draft Genome Sequence of Vibrio piscirenalis strains CECT 8603T and CECT 8604, two marine Gammaproteobacterium isolated from cultured gilthead sea bream (Sparus aurata).</title>
        <authorList>
            <person name="Arahal D.R."/>
            <person name="Rodrigo-Torres L."/>
            <person name="Lucena T."/>
            <person name="Pujalte M.J."/>
        </authorList>
    </citation>
    <scope>NUCLEOTIDE SEQUENCE [LARGE SCALE GENOMIC DNA]</scope>
    <source>
        <strain evidence="2 3">DCR 1-4-2</strain>
    </source>
</reference>
<dbReference type="OrthoDB" id="5918756at2"/>
<keyword evidence="1" id="KW-0732">Signal</keyword>
<organism evidence="2 3">
    <name type="scientific">Vibrio renipiscarius</name>
    <dbReference type="NCBI Taxonomy" id="1461322"/>
    <lineage>
        <taxon>Bacteria</taxon>
        <taxon>Pseudomonadati</taxon>
        <taxon>Pseudomonadota</taxon>
        <taxon>Gammaproteobacteria</taxon>
        <taxon>Vibrionales</taxon>
        <taxon>Vibrionaceae</taxon>
        <taxon>Vibrio</taxon>
    </lineage>
</organism>
<comment type="caution">
    <text evidence="2">The sequence shown here is derived from an EMBL/GenBank/DDBJ whole genome shotgun (WGS) entry which is preliminary data.</text>
</comment>
<proteinExistence type="predicted"/>
<keyword evidence="3" id="KW-1185">Reference proteome</keyword>
<sequence length="174" mass="19675">MRFIVILTSLIATFGANANELENVVEQYVGAIFSYNCEQIAELVHPDDLSLFQEKVDNALQSPNKDLVNEELLPLLGVDSRQQAAKLTAKESYSNLCTNLTAKLPTQELKIANAEIEHLKKTTHGDIVVVTYKVTYELGGKSTYNISQYSFKKYQDSWRILLTPESLAYFEQYT</sequence>
<name>A0A0C2P6R0_9VIBR</name>
<dbReference type="AlphaFoldDB" id="A0A0C2P6R0"/>
<evidence type="ECO:0000313" key="2">
    <source>
        <dbReference type="EMBL" id="KII82097.1"/>
    </source>
</evidence>
<feature type="signal peptide" evidence="1">
    <location>
        <begin position="1"/>
        <end position="18"/>
    </location>
</feature>
<evidence type="ECO:0000313" key="3">
    <source>
        <dbReference type="Proteomes" id="UP000031672"/>
    </source>
</evidence>
<accession>A0A0C2NHP6</accession>
<gene>
    <name evidence="2" type="ORF">OJ16_01120</name>
</gene>
<evidence type="ECO:0008006" key="4">
    <source>
        <dbReference type="Google" id="ProtNLM"/>
    </source>
</evidence>
<dbReference type="Proteomes" id="UP000031672">
    <property type="component" value="Unassembled WGS sequence"/>
</dbReference>
<accession>A0A0C2P6R0</accession>
<dbReference type="EMBL" id="JTKH01000003">
    <property type="protein sequence ID" value="KII82097.1"/>
    <property type="molecule type" value="Genomic_DNA"/>
</dbReference>
<protein>
    <recommendedName>
        <fullName evidence="4">DUF4440 domain-containing protein</fullName>
    </recommendedName>
</protein>
<feature type="chain" id="PRO_5009758935" description="DUF4440 domain-containing protein" evidence="1">
    <location>
        <begin position="19"/>
        <end position="174"/>
    </location>
</feature>